<accession>X1H631</accession>
<sequence length="31" mass="3460">MDLPEIMNKRFKSTPIPSLTGDTGKDVELII</sequence>
<evidence type="ECO:0000313" key="1">
    <source>
        <dbReference type="EMBL" id="GAH52505.1"/>
    </source>
</evidence>
<reference evidence="1" key="1">
    <citation type="journal article" date="2014" name="Front. Microbiol.">
        <title>High frequency of phylogenetically diverse reductive dehalogenase-homologous genes in deep subseafloor sedimentary metagenomes.</title>
        <authorList>
            <person name="Kawai M."/>
            <person name="Futagami T."/>
            <person name="Toyoda A."/>
            <person name="Takaki Y."/>
            <person name="Nishi S."/>
            <person name="Hori S."/>
            <person name="Arai W."/>
            <person name="Tsubouchi T."/>
            <person name="Morono Y."/>
            <person name="Uchiyama I."/>
            <person name="Ito T."/>
            <person name="Fujiyama A."/>
            <person name="Inagaki F."/>
            <person name="Takami H."/>
        </authorList>
    </citation>
    <scope>NUCLEOTIDE SEQUENCE</scope>
    <source>
        <strain evidence="1">Expedition CK06-06</strain>
    </source>
</reference>
<proteinExistence type="predicted"/>
<name>X1H631_9ZZZZ</name>
<protein>
    <submittedName>
        <fullName evidence="1">Uncharacterized protein</fullName>
    </submittedName>
</protein>
<organism evidence="1">
    <name type="scientific">marine sediment metagenome</name>
    <dbReference type="NCBI Taxonomy" id="412755"/>
    <lineage>
        <taxon>unclassified sequences</taxon>
        <taxon>metagenomes</taxon>
        <taxon>ecological metagenomes</taxon>
    </lineage>
</organism>
<dbReference type="EMBL" id="BARU01024718">
    <property type="protein sequence ID" value="GAH52505.1"/>
    <property type="molecule type" value="Genomic_DNA"/>
</dbReference>
<comment type="caution">
    <text evidence="1">The sequence shown here is derived from an EMBL/GenBank/DDBJ whole genome shotgun (WGS) entry which is preliminary data.</text>
</comment>
<feature type="non-terminal residue" evidence="1">
    <location>
        <position position="31"/>
    </location>
</feature>
<dbReference type="AlphaFoldDB" id="X1H631"/>
<gene>
    <name evidence="1" type="ORF">S03H2_39923</name>
</gene>